<sequence>MATDVTVGANWNDGYGTADTTLNGTNRTGTAQIPLSLTYGGQTFEAFCMELDQAATLSTVNYTVTSYVNDGFSRLFAAAGFNGSSSGTDAVATRDQKSALQLAVWEVLYDGLGGSLSSGNFSARNFSSASVQSLAQGYLSAAAALQSNQYTTTTLYRYSNGQYQDFVTTQGYASVGGVSAVPEPETAFLWLGGLAGLVALRRRQRRA</sequence>
<accession>A0A221KET1</accession>
<dbReference type="AlphaFoldDB" id="A0A221KET1"/>
<evidence type="ECO:0000313" key="2">
    <source>
        <dbReference type="EMBL" id="ASM77340.1"/>
    </source>
</evidence>
<dbReference type="InterPro" id="IPR013424">
    <property type="entry name" value="Ice-binding_C"/>
</dbReference>
<dbReference type="KEGG" id="vff:VITFI_CDS1562"/>
<proteinExistence type="predicted"/>
<dbReference type="Proteomes" id="UP000199729">
    <property type="component" value="Chromosome"/>
</dbReference>
<dbReference type="Pfam" id="PF07589">
    <property type="entry name" value="PEP-CTERM"/>
    <property type="match status" value="1"/>
</dbReference>
<reference evidence="2 3" key="1">
    <citation type="submission" date="2017-07" db="EMBL/GenBank/DDBJ databases">
        <title>Complete Genome Sequence of the cosmetic ferment Vitreoscilla filiformis (ATCC15551).</title>
        <authorList>
            <person name="Contreras S."/>
            <person name="Sagory-Zalkind P."/>
            <person name="Blanquart H."/>
            <person name="Iltis A."/>
            <person name="Morand S.C."/>
        </authorList>
    </citation>
    <scope>NUCLEOTIDE SEQUENCE [LARGE SCALE GENOMIC DNA]</scope>
    <source>
        <strain evidence="2 3">ATCC 15551</strain>
    </source>
</reference>
<dbReference type="EMBL" id="CP022423">
    <property type="protein sequence ID" value="ASM77340.1"/>
    <property type="molecule type" value="Genomic_DNA"/>
</dbReference>
<feature type="domain" description="Ice-binding protein C-terminal" evidence="1">
    <location>
        <begin position="180"/>
        <end position="203"/>
    </location>
</feature>
<name>A0A221KET1_VITFI</name>
<protein>
    <recommendedName>
        <fullName evidence="1">Ice-binding protein C-terminal domain-containing protein</fullName>
    </recommendedName>
</protein>
<organism evidence="2 3">
    <name type="scientific">Vitreoscilla filiformis</name>
    <dbReference type="NCBI Taxonomy" id="63"/>
    <lineage>
        <taxon>Bacteria</taxon>
        <taxon>Pseudomonadati</taxon>
        <taxon>Pseudomonadota</taxon>
        <taxon>Betaproteobacteria</taxon>
        <taxon>Neisseriales</taxon>
        <taxon>Neisseriaceae</taxon>
        <taxon>Vitreoscilla</taxon>
    </lineage>
</organism>
<evidence type="ECO:0000313" key="3">
    <source>
        <dbReference type="Proteomes" id="UP000199729"/>
    </source>
</evidence>
<keyword evidence="3" id="KW-1185">Reference proteome</keyword>
<dbReference type="NCBIfam" id="TIGR02595">
    <property type="entry name" value="PEP_CTERM"/>
    <property type="match status" value="1"/>
</dbReference>
<gene>
    <name evidence="2" type="ORF">VITFI_CDS1562</name>
</gene>
<evidence type="ECO:0000259" key="1">
    <source>
        <dbReference type="Pfam" id="PF07589"/>
    </source>
</evidence>